<sequence length="94" mass="10931">MREEVEQVMEQWTIGLLEYLAQKSGCTYLSDLRYLSQWEQFRLSREIARIPAAAFSLSIWNDALDYLTSLPPEPCASDAREALIQSLSERRYVL</sequence>
<name>A0A7X2TD93_9CLOT</name>
<dbReference type="Proteomes" id="UP000429958">
    <property type="component" value="Unassembled WGS sequence"/>
</dbReference>
<dbReference type="AlphaFoldDB" id="A0A7X2TD93"/>
<keyword evidence="2" id="KW-1185">Reference proteome</keyword>
<protein>
    <submittedName>
        <fullName evidence="1">Uncharacterized protein</fullName>
    </submittedName>
</protein>
<gene>
    <name evidence="1" type="ORF">FYJ39_14935</name>
</gene>
<evidence type="ECO:0000313" key="2">
    <source>
        <dbReference type="Proteomes" id="UP000429958"/>
    </source>
</evidence>
<dbReference type="EMBL" id="VUMD01000014">
    <property type="protein sequence ID" value="MSS37824.1"/>
    <property type="molecule type" value="Genomic_DNA"/>
</dbReference>
<reference evidence="1 2" key="1">
    <citation type="submission" date="2019-08" db="EMBL/GenBank/DDBJ databases">
        <title>In-depth cultivation of the pig gut microbiome towards novel bacterial diversity and tailored functional studies.</title>
        <authorList>
            <person name="Wylensek D."/>
            <person name="Hitch T.C.A."/>
            <person name="Clavel T."/>
        </authorList>
    </citation>
    <scope>NUCLEOTIDE SEQUENCE [LARGE SCALE GENOMIC DNA]</scope>
    <source>
        <strain evidence="1 2">WCA-389-WT-23D1</strain>
    </source>
</reference>
<accession>A0A7X2TD93</accession>
<organism evidence="1 2">
    <name type="scientific">Clostridium porci</name>
    <dbReference type="NCBI Taxonomy" id="2605778"/>
    <lineage>
        <taxon>Bacteria</taxon>
        <taxon>Bacillati</taxon>
        <taxon>Bacillota</taxon>
        <taxon>Clostridia</taxon>
        <taxon>Eubacteriales</taxon>
        <taxon>Clostridiaceae</taxon>
        <taxon>Clostridium</taxon>
    </lineage>
</organism>
<proteinExistence type="predicted"/>
<comment type="caution">
    <text evidence="1">The sequence shown here is derived from an EMBL/GenBank/DDBJ whole genome shotgun (WGS) entry which is preliminary data.</text>
</comment>
<evidence type="ECO:0000313" key="1">
    <source>
        <dbReference type="EMBL" id="MSS37824.1"/>
    </source>
</evidence>